<dbReference type="Gene3D" id="3.30.300.30">
    <property type="match status" value="1"/>
</dbReference>
<proteinExistence type="evidence at transcript level"/>
<dbReference type="AlphaFoldDB" id="I3S3J3"/>
<dbReference type="InterPro" id="IPR025110">
    <property type="entry name" value="AMP-bd_C"/>
</dbReference>
<dbReference type="Pfam" id="PF13193">
    <property type="entry name" value="AMP-binding_C"/>
    <property type="match status" value="1"/>
</dbReference>
<dbReference type="InterPro" id="IPR045851">
    <property type="entry name" value="AMP-bd_C_sf"/>
</dbReference>
<dbReference type="Gene3D" id="2.30.38.10">
    <property type="entry name" value="Luciferase, Domain 3"/>
    <property type="match status" value="1"/>
</dbReference>
<dbReference type="SUPFAM" id="SSF56801">
    <property type="entry name" value="Acetyl-CoA synthetase-like"/>
    <property type="match status" value="1"/>
</dbReference>
<sequence length="166" mass="19377">MLRYWDQTLTNTSNQRSEVWFDTGDIGLMDCHGNLWLLGRTNGRIKSGGENIYPEEVEAILLEHPGIARVVIVGIPDARFTEMVAACIQPRENWQWLEHSTSNEEFHLSRKNLQQYCLENNLSRFKIPKIFIEWRKPFPLTATGKIRRDQVRKEVLSEIQSLHSNL</sequence>
<organism evidence="2">
    <name type="scientific">Medicago truncatula</name>
    <name type="common">Barrel medic</name>
    <name type="synonym">Medicago tribuloides</name>
    <dbReference type="NCBI Taxonomy" id="3880"/>
    <lineage>
        <taxon>Eukaryota</taxon>
        <taxon>Viridiplantae</taxon>
        <taxon>Streptophyta</taxon>
        <taxon>Embryophyta</taxon>
        <taxon>Tracheophyta</taxon>
        <taxon>Spermatophyta</taxon>
        <taxon>Magnoliopsida</taxon>
        <taxon>eudicotyledons</taxon>
        <taxon>Gunneridae</taxon>
        <taxon>Pentapetalae</taxon>
        <taxon>rosids</taxon>
        <taxon>fabids</taxon>
        <taxon>Fabales</taxon>
        <taxon>Fabaceae</taxon>
        <taxon>Papilionoideae</taxon>
        <taxon>50 kb inversion clade</taxon>
        <taxon>NPAAA clade</taxon>
        <taxon>Hologalegina</taxon>
        <taxon>IRL clade</taxon>
        <taxon>Trifolieae</taxon>
        <taxon>Medicago</taxon>
    </lineage>
</organism>
<evidence type="ECO:0000313" key="2">
    <source>
        <dbReference type="EMBL" id="AFK34835.1"/>
    </source>
</evidence>
<reference evidence="2" key="1">
    <citation type="submission" date="2012-05" db="EMBL/GenBank/DDBJ databases">
        <authorList>
            <person name="Krishnakumar V."/>
            <person name="Cheung F."/>
            <person name="Xiao Y."/>
            <person name="Chan A."/>
            <person name="Moskal W.A."/>
            <person name="Town C.D."/>
        </authorList>
    </citation>
    <scope>NUCLEOTIDE SEQUENCE</scope>
</reference>
<dbReference type="PANTHER" id="PTHR43201">
    <property type="entry name" value="ACYL-COA SYNTHETASE"/>
    <property type="match status" value="1"/>
</dbReference>
<dbReference type="ExpressionAtlas" id="I3S3J3">
    <property type="expression patterns" value="differential"/>
</dbReference>
<accession>I3S3J3</accession>
<dbReference type="PANTHER" id="PTHR43201:SF32">
    <property type="entry name" value="2-SUCCINYLBENZOATE--COA LIGASE, CHLOROPLASTIC_PEROXISOMAL"/>
    <property type="match status" value="1"/>
</dbReference>
<feature type="domain" description="AMP-binding enzyme C-terminal" evidence="1">
    <location>
        <begin position="56"/>
        <end position="145"/>
    </location>
</feature>
<evidence type="ECO:0000259" key="1">
    <source>
        <dbReference type="Pfam" id="PF13193"/>
    </source>
</evidence>
<dbReference type="EMBL" id="BT135040">
    <property type="protein sequence ID" value="AFK34835.1"/>
    <property type="molecule type" value="mRNA"/>
</dbReference>
<protein>
    <recommendedName>
        <fullName evidence="1">AMP-binding enzyme C-terminal domain-containing protein</fullName>
    </recommendedName>
</protein>
<name>I3S3J3_MEDTR</name>